<proteinExistence type="predicted"/>
<keyword evidence="1" id="KW-0732">Signal</keyword>
<dbReference type="EMBL" id="CAJJDO010000088">
    <property type="protein sequence ID" value="CAD8187026.1"/>
    <property type="molecule type" value="Genomic_DNA"/>
</dbReference>
<dbReference type="OrthoDB" id="299033at2759"/>
<gene>
    <name evidence="2" type="ORF">PPENT_87.1.T0880110</name>
</gene>
<comment type="caution">
    <text evidence="2">The sequence shown here is derived from an EMBL/GenBank/DDBJ whole genome shotgun (WGS) entry which is preliminary data.</text>
</comment>
<dbReference type="AlphaFoldDB" id="A0A8S1WMR2"/>
<evidence type="ECO:0000313" key="2">
    <source>
        <dbReference type="EMBL" id="CAD8187026.1"/>
    </source>
</evidence>
<feature type="signal peptide" evidence="1">
    <location>
        <begin position="1"/>
        <end position="17"/>
    </location>
</feature>
<organism evidence="2 3">
    <name type="scientific">Paramecium pentaurelia</name>
    <dbReference type="NCBI Taxonomy" id="43138"/>
    <lineage>
        <taxon>Eukaryota</taxon>
        <taxon>Sar</taxon>
        <taxon>Alveolata</taxon>
        <taxon>Ciliophora</taxon>
        <taxon>Intramacronucleata</taxon>
        <taxon>Oligohymenophorea</taxon>
        <taxon>Peniculida</taxon>
        <taxon>Parameciidae</taxon>
        <taxon>Paramecium</taxon>
    </lineage>
</organism>
<feature type="chain" id="PRO_5035739365" evidence="1">
    <location>
        <begin position="18"/>
        <end position="300"/>
    </location>
</feature>
<keyword evidence="3" id="KW-1185">Reference proteome</keyword>
<accession>A0A8S1WMR2</accession>
<evidence type="ECO:0000313" key="3">
    <source>
        <dbReference type="Proteomes" id="UP000689195"/>
    </source>
</evidence>
<reference evidence="2" key="1">
    <citation type="submission" date="2021-01" db="EMBL/GenBank/DDBJ databases">
        <authorList>
            <consortium name="Genoscope - CEA"/>
            <person name="William W."/>
        </authorList>
    </citation>
    <scope>NUCLEOTIDE SEQUENCE</scope>
</reference>
<dbReference type="Proteomes" id="UP000689195">
    <property type="component" value="Unassembled WGS sequence"/>
</dbReference>
<protein>
    <submittedName>
        <fullName evidence="2">Uncharacterized protein</fullName>
    </submittedName>
</protein>
<sequence>MLRQVLISLCLIGLTTAAVTVDASQHCDCTELNQADCALALAWCLWNTSDAECQAYSLTCEDLTSQTLCDAADSCKWNSGTCEEWDPSCSDGTTAALCNDIDECYWNKSNACASFSSCADYAADNCPADQWCTASSGTCAAYTFVTCSSFTTAATCMGADSKTSSCAWANDNTCKSLGAVSACSDLNNFTSRCNSSGSCVYEGTACRAEKCSDATTEIGCNAIETGDTTYSLCTWSSTSGTCADAADTSALTKDNCYSRTFRNYKWSSDNKCVACDDLVDNDDTSNSVILGAFVLLALIA</sequence>
<evidence type="ECO:0000256" key="1">
    <source>
        <dbReference type="SAM" id="SignalP"/>
    </source>
</evidence>
<name>A0A8S1WMR2_9CILI</name>